<keyword evidence="2" id="KW-1185">Reference proteome</keyword>
<name>A0ACC1C4D8_9ROSI</name>
<comment type="caution">
    <text evidence="1">The sequence shown here is derived from an EMBL/GenBank/DDBJ whole genome shotgun (WGS) entry which is preliminary data.</text>
</comment>
<evidence type="ECO:0000313" key="2">
    <source>
        <dbReference type="Proteomes" id="UP001164250"/>
    </source>
</evidence>
<proteinExistence type="predicted"/>
<protein>
    <submittedName>
        <fullName evidence="1">Uncharacterized protein</fullName>
    </submittedName>
</protein>
<reference evidence="2" key="1">
    <citation type="journal article" date="2023" name="G3 (Bethesda)">
        <title>Genome assembly and association tests identify interacting loci associated with vigor, precocity, and sex in interspecific pistachio rootstocks.</title>
        <authorList>
            <person name="Palmer W."/>
            <person name="Jacygrad E."/>
            <person name="Sagayaradj S."/>
            <person name="Cavanaugh K."/>
            <person name="Han R."/>
            <person name="Bertier L."/>
            <person name="Beede B."/>
            <person name="Kafkas S."/>
            <person name="Golino D."/>
            <person name="Preece J."/>
            <person name="Michelmore R."/>
        </authorList>
    </citation>
    <scope>NUCLEOTIDE SEQUENCE [LARGE SCALE GENOMIC DNA]</scope>
</reference>
<dbReference type="Proteomes" id="UP001164250">
    <property type="component" value="Chromosome 1"/>
</dbReference>
<evidence type="ECO:0000313" key="1">
    <source>
        <dbReference type="EMBL" id="KAJ0110461.1"/>
    </source>
</evidence>
<dbReference type="EMBL" id="CM047897">
    <property type="protein sequence ID" value="KAJ0110461.1"/>
    <property type="molecule type" value="Genomic_DNA"/>
</dbReference>
<accession>A0ACC1C4D8</accession>
<sequence length="146" mass="16379">MWAVYPTPISATIFPNPTQPLFRRSVVSLPRSQNDDVGGVGHILFMATSSDDVISNTNPIPKRQKQKEGEGKQLTGSDVLWALQRATIKKKKKHKKRKELSSAGSDKEDVDVDDVDYSNVKALCIKSEWSAKLNELEKRLQELSEI</sequence>
<gene>
    <name evidence="1" type="ORF">Patl1_00677</name>
</gene>
<organism evidence="1 2">
    <name type="scientific">Pistacia atlantica</name>
    <dbReference type="NCBI Taxonomy" id="434234"/>
    <lineage>
        <taxon>Eukaryota</taxon>
        <taxon>Viridiplantae</taxon>
        <taxon>Streptophyta</taxon>
        <taxon>Embryophyta</taxon>
        <taxon>Tracheophyta</taxon>
        <taxon>Spermatophyta</taxon>
        <taxon>Magnoliopsida</taxon>
        <taxon>eudicotyledons</taxon>
        <taxon>Gunneridae</taxon>
        <taxon>Pentapetalae</taxon>
        <taxon>rosids</taxon>
        <taxon>malvids</taxon>
        <taxon>Sapindales</taxon>
        <taxon>Anacardiaceae</taxon>
        <taxon>Pistacia</taxon>
    </lineage>
</organism>